<protein>
    <submittedName>
        <fullName evidence="3">Chromatin-remodeling ATPase INO80</fullName>
    </submittedName>
</protein>
<feature type="signal peptide" evidence="2">
    <location>
        <begin position="1"/>
        <end position="20"/>
    </location>
</feature>
<dbReference type="EMBL" id="JACTAM010000018">
    <property type="protein sequence ID" value="KAI2653852.1"/>
    <property type="molecule type" value="Genomic_DNA"/>
</dbReference>
<evidence type="ECO:0000313" key="4">
    <source>
        <dbReference type="Proteomes" id="UP000830375"/>
    </source>
</evidence>
<accession>A0ABQ8LT73</accession>
<evidence type="ECO:0000256" key="2">
    <source>
        <dbReference type="SAM" id="SignalP"/>
    </source>
</evidence>
<comment type="caution">
    <text evidence="3">The sequence shown here is derived from an EMBL/GenBank/DDBJ whole genome shotgun (WGS) entry which is preliminary data.</text>
</comment>
<gene>
    <name evidence="3" type="ORF">H4Q32_014206</name>
</gene>
<evidence type="ECO:0000313" key="3">
    <source>
        <dbReference type="EMBL" id="KAI2653852.1"/>
    </source>
</evidence>
<feature type="region of interest" description="Disordered" evidence="1">
    <location>
        <begin position="280"/>
        <end position="317"/>
    </location>
</feature>
<keyword evidence="2" id="KW-0732">Signal</keyword>
<feature type="region of interest" description="Disordered" evidence="1">
    <location>
        <begin position="44"/>
        <end position="81"/>
    </location>
</feature>
<proteinExistence type="predicted"/>
<dbReference type="Proteomes" id="UP000830375">
    <property type="component" value="Unassembled WGS sequence"/>
</dbReference>
<feature type="chain" id="PRO_5045948298" evidence="2">
    <location>
        <begin position="21"/>
        <end position="516"/>
    </location>
</feature>
<dbReference type="PROSITE" id="PS51257">
    <property type="entry name" value="PROKAR_LIPOPROTEIN"/>
    <property type="match status" value="1"/>
</dbReference>
<organism evidence="3 4">
    <name type="scientific">Labeo rohita</name>
    <name type="common">Indian major carp</name>
    <name type="synonym">Cyprinus rohita</name>
    <dbReference type="NCBI Taxonomy" id="84645"/>
    <lineage>
        <taxon>Eukaryota</taxon>
        <taxon>Metazoa</taxon>
        <taxon>Chordata</taxon>
        <taxon>Craniata</taxon>
        <taxon>Vertebrata</taxon>
        <taxon>Euteleostomi</taxon>
        <taxon>Actinopterygii</taxon>
        <taxon>Neopterygii</taxon>
        <taxon>Teleostei</taxon>
        <taxon>Ostariophysi</taxon>
        <taxon>Cypriniformes</taxon>
        <taxon>Cyprinidae</taxon>
        <taxon>Labeoninae</taxon>
        <taxon>Labeonini</taxon>
        <taxon>Labeo</taxon>
    </lineage>
</organism>
<evidence type="ECO:0000256" key="1">
    <source>
        <dbReference type="SAM" id="MobiDB-lite"/>
    </source>
</evidence>
<reference evidence="3 4" key="1">
    <citation type="submission" date="2022-01" db="EMBL/GenBank/DDBJ databases">
        <title>A high-quality chromosome-level genome assembly of rohu carp, Labeo rohita.</title>
        <authorList>
            <person name="Arick M.A. II"/>
            <person name="Hsu C.-Y."/>
            <person name="Magbanua Z."/>
            <person name="Pechanova O."/>
            <person name="Grover C."/>
            <person name="Miller E."/>
            <person name="Thrash A."/>
            <person name="Ezzel L."/>
            <person name="Alam S."/>
            <person name="Benzie J."/>
            <person name="Hamilton M."/>
            <person name="Karsi A."/>
            <person name="Lawrence M.L."/>
            <person name="Peterson D.G."/>
        </authorList>
    </citation>
    <scope>NUCLEOTIDE SEQUENCE [LARGE SCALE GENOMIC DNA]</scope>
    <source>
        <strain evidence="4">BAU-BD-2019</strain>
        <tissue evidence="3">Blood</tissue>
    </source>
</reference>
<feature type="compositionally biased region" description="Pro residues" evidence="1">
    <location>
        <begin position="295"/>
        <end position="310"/>
    </location>
</feature>
<sequence>MWSSSSKLAILPAAMTSALWRDFSVVWMTTSASSCPGNRCGCLSQHDPEPSQPPPRLAEHEPEPTADGEPEPNATEPSRATRATVWRIATEPEPIPSDQVREPAALNMTVDVSVEHEGAEESIAHCTAAEGELSLELGQMDLIDFYTDIYADMPPLLPPSFELSACPKPPLCLELSTCLDFTPLSPHLLSALLPQLCHRCLLAAPLLTLSPTSVRWARPLWLEDPSSPPPDSEFWTPPRPSDPVAPPWLPAPSSPLSPVGPPAPPGSLIPPALPWSVVVPPSPQDSTPLAAPRRSVPPAPLGSSLPPAPPQSSVGPTPLRTFGFPSRLPEPWDHRLSVFASGSTSTSTSIGRPPGVVSPFSTMAPLSVGSAVDYHHGCGLGLAWLLLLRVPSVSSLAPPSVRSTLVPSVSSLAPPAVVTTLDFVCCPPPRSPFSTRASSYTDFLLPSHIHSFVFVFVYGTRSRLPGGGSNVTPLWTVYVGFSLLHSVQCLSSGLVNMYVYFYPPVVDLPVLESPVG</sequence>
<feature type="region of interest" description="Disordered" evidence="1">
    <location>
        <begin position="227"/>
        <end position="263"/>
    </location>
</feature>
<keyword evidence="4" id="KW-1185">Reference proteome</keyword>
<name>A0ABQ8LT73_LABRO</name>